<name>A0ABV3V7R0_9MICC</name>
<organism evidence="2 3">
    <name type="scientific">Kocuria carniphila</name>
    <dbReference type="NCBI Taxonomy" id="262208"/>
    <lineage>
        <taxon>Bacteria</taxon>
        <taxon>Bacillati</taxon>
        <taxon>Actinomycetota</taxon>
        <taxon>Actinomycetes</taxon>
        <taxon>Micrococcales</taxon>
        <taxon>Micrococcaceae</taxon>
        <taxon>Kocuria</taxon>
    </lineage>
</organism>
<keyword evidence="1" id="KW-1133">Transmembrane helix</keyword>
<proteinExistence type="predicted"/>
<sequence>LKPATVSNLRSRCLMMIVFVIAAVILKNPIIWIILAVLIVVVVLQAVDALREETGWPSYEGWPHIETDPDTGEEFFVDAFGVREPLDPNDLRPDEPTASDH</sequence>
<evidence type="ECO:0000256" key="1">
    <source>
        <dbReference type="SAM" id="Phobius"/>
    </source>
</evidence>
<evidence type="ECO:0000313" key="2">
    <source>
        <dbReference type="EMBL" id="MEX3595799.1"/>
    </source>
</evidence>
<reference evidence="2 3" key="1">
    <citation type="journal article" date="2024" name="Fungal Genet. Biol.">
        <title>The porcine skin microbiome exhibits broad fungal antagonism.</title>
        <authorList>
            <person name="De La Cruz K.F."/>
            <person name="Townsend E.C."/>
            <person name="Alex Cheong J.Z."/>
            <person name="Salamzade R."/>
            <person name="Liu A."/>
            <person name="Sandstrom S."/>
            <person name="Davila E."/>
            <person name="Huang L."/>
            <person name="Xu K.H."/>
            <person name="Wu S.Y."/>
            <person name="Meudt J.J."/>
            <person name="Shanmuganayagam D."/>
            <person name="Gibson A.L.F."/>
            <person name="Kalan L.R."/>
        </authorList>
    </citation>
    <scope>NUCLEOTIDE SEQUENCE [LARGE SCALE GENOMIC DNA]</scope>
    <source>
        <strain evidence="2 3">LK2625</strain>
    </source>
</reference>
<evidence type="ECO:0000313" key="3">
    <source>
        <dbReference type="Proteomes" id="UP001558481"/>
    </source>
</evidence>
<keyword evidence="3" id="KW-1185">Reference proteome</keyword>
<dbReference type="EMBL" id="JAYWLU010000016">
    <property type="protein sequence ID" value="MEX3595799.1"/>
    <property type="molecule type" value="Genomic_DNA"/>
</dbReference>
<accession>A0ABV3V7R0</accession>
<feature type="non-terminal residue" evidence="2">
    <location>
        <position position="1"/>
    </location>
</feature>
<comment type="caution">
    <text evidence="2">The sequence shown here is derived from an EMBL/GenBank/DDBJ whole genome shotgun (WGS) entry which is preliminary data.</text>
</comment>
<feature type="transmembrane region" description="Helical" evidence="1">
    <location>
        <begin position="32"/>
        <end position="50"/>
    </location>
</feature>
<keyword evidence="1" id="KW-0472">Membrane</keyword>
<gene>
    <name evidence="2" type="ORF">VVR66_13855</name>
</gene>
<dbReference type="Proteomes" id="UP001558481">
    <property type="component" value="Unassembled WGS sequence"/>
</dbReference>
<keyword evidence="1" id="KW-0812">Transmembrane</keyword>
<dbReference type="RefSeq" id="WP_368629899.1">
    <property type="nucleotide sequence ID" value="NZ_JAYWLU010000016.1"/>
</dbReference>
<protein>
    <submittedName>
        <fullName evidence="2">Uncharacterized protein</fullName>
    </submittedName>
</protein>